<dbReference type="Pfam" id="PF08478">
    <property type="entry name" value="POTRA_1"/>
    <property type="match status" value="1"/>
</dbReference>
<dbReference type="OrthoDB" id="9790370at2"/>
<keyword evidence="6 9" id="KW-1133">Transmembrane helix</keyword>
<dbReference type="HAMAP" id="MF_00911">
    <property type="entry name" value="FtsQ_subfam"/>
    <property type="match status" value="1"/>
</dbReference>
<dbReference type="Pfam" id="PF03799">
    <property type="entry name" value="FtsQ_DivIB_C"/>
    <property type="match status" value="1"/>
</dbReference>
<dbReference type="Gene3D" id="3.40.50.11690">
    <property type="entry name" value="Cell division protein FtsQ/DivIB"/>
    <property type="match status" value="1"/>
</dbReference>
<keyword evidence="3 9" id="KW-0997">Cell inner membrane</keyword>
<evidence type="ECO:0000313" key="12">
    <source>
        <dbReference type="Proteomes" id="UP000230202"/>
    </source>
</evidence>
<gene>
    <name evidence="9" type="primary">ftsQ</name>
    <name evidence="11" type="ORF">BHC54_03035</name>
</gene>
<name>A0A2N9X8E0_9NEIS</name>
<protein>
    <recommendedName>
        <fullName evidence="9">Cell division protein FtsQ</fullName>
    </recommendedName>
</protein>
<keyword evidence="4 9" id="KW-0132">Cell division</keyword>
<dbReference type="PANTHER" id="PTHR35851">
    <property type="entry name" value="CELL DIVISION PROTEIN FTSQ"/>
    <property type="match status" value="1"/>
</dbReference>
<evidence type="ECO:0000256" key="9">
    <source>
        <dbReference type="HAMAP-Rule" id="MF_00911"/>
    </source>
</evidence>
<dbReference type="GO" id="GO:0032153">
    <property type="term" value="C:cell division site"/>
    <property type="evidence" value="ECO:0007669"/>
    <property type="project" value="UniProtKB-UniRule"/>
</dbReference>
<evidence type="ECO:0000256" key="7">
    <source>
        <dbReference type="ARBA" id="ARBA00023136"/>
    </source>
</evidence>
<organism evidence="11 12">
    <name type="scientific">Snodgrassella alvi</name>
    <dbReference type="NCBI Taxonomy" id="1196083"/>
    <lineage>
        <taxon>Bacteria</taxon>
        <taxon>Pseudomonadati</taxon>
        <taxon>Pseudomonadota</taxon>
        <taxon>Betaproteobacteria</taxon>
        <taxon>Neisseriales</taxon>
        <taxon>Neisseriaceae</taxon>
        <taxon>Snodgrassella</taxon>
    </lineage>
</organism>
<sequence>MRLWDNAQALKRLYRWLYVCVLFCLLGAGGTWLVHSPYFPVRQIKVLQPLKNLQSSEIEEISKQYLRGNIFTVNVSAAQAALAKLPWVAKVQVKRIWPDTVQLEIKERVPVARWNAQQLVDNDGQIFTATSQQQLPLFTGTNSSARYMTVHLLTFESLLQPTGLHIQQLQLSDRSAWQLKLTNGMTLRLGREKVEQRLSHFVWAWPQVLHNQAAAIDYVDLRYPDGFAIRYKNKAVSASADDNFSEDAATMDQQDAQLD</sequence>
<dbReference type="PANTHER" id="PTHR35851:SF1">
    <property type="entry name" value="CELL DIVISION PROTEIN FTSQ"/>
    <property type="match status" value="1"/>
</dbReference>
<evidence type="ECO:0000313" key="11">
    <source>
        <dbReference type="EMBL" id="PIT40628.1"/>
    </source>
</evidence>
<evidence type="ECO:0000256" key="4">
    <source>
        <dbReference type="ARBA" id="ARBA00022618"/>
    </source>
</evidence>
<comment type="similarity">
    <text evidence="9">Belongs to the FtsQ/DivIB family. FtsQ subfamily.</text>
</comment>
<keyword evidence="12" id="KW-1185">Reference proteome</keyword>
<dbReference type="InterPro" id="IPR005548">
    <property type="entry name" value="Cell_div_FtsQ/DivIB_C"/>
</dbReference>
<comment type="subcellular location">
    <subcellularLocation>
        <location evidence="9">Cell inner membrane</location>
        <topology evidence="9">Single-pass type II membrane protein</topology>
    </subcellularLocation>
    <subcellularLocation>
        <location evidence="1">Membrane</location>
    </subcellularLocation>
    <text evidence="9">Localizes to the division septum.</text>
</comment>
<evidence type="ECO:0000256" key="8">
    <source>
        <dbReference type="ARBA" id="ARBA00023306"/>
    </source>
</evidence>
<evidence type="ECO:0000256" key="3">
    <source>
        <dbReference type="ARBA" id="ARBA00022519"/>
    </source>
</evidence>
<dbReference type="GO" id="GO:0043093">
    <property type="term" value="P:FtsZ-dependent cytokinesis"/>
    <property type="evidence" value="ECO:0007669"/>
    <property type="project" value="UniProtKB-UniRule"/>
</dbReference>
<proteinExistence type="inferred from homology"/>
<keyword evidence="7 9" id="KW-0472">Membrane</keyword>
<evidence type="ECO:0000256" key="5">
    <source>
        <dbReference type="ARBA" id="ARBA00022692"/>
    </source>
</evidence>
<feature type="transmembrane region" description="Helical" evidence="9">
    <location>
        <begin position="16"/>
        <end position="35"/>
    </location>
</feature>
<comment type="caution">
    <text evidence="11">The sequence shown here is derived from an EMBL/GenBank/DDBJ whole genome shotgun (WGS) entry which is preliminary data.</text>
</comment>
<comment type="subunit">
    <text evidence="9">Part of a complex composed of FtsB, FtsL and FtsQ.</text>
</comment>
<accession>A0A2N9X8E0</accession>
<dbReference type="InterPro" id="IPR013685">
    <property type="entry name" value="POTRA_FtsQ_type"/>
</dbReference>
<dbReference type="AlphaFoldDB" id="A0A2N9X8E0"/>
<reference evidence="11" key="1">
    <citation type="journal article" date="2017" name="MBio">
        <title>Type VI secretion-mediated competition in the bee gut microbiome.</title>
        <authorList>
            <person name="Steele M.I."/>
            <person name="Kwong W.K."/>
            <person name="Powell J.E."/>
            <person name="Whiteley M."/>
            <person name="Moran N.A."/>
        </authorList>
    </citation>
    <scope>NUCLEOTIDE SEQUENCE [LARGE SCALE GENOMIC DNA]</scope>
    <source>
        <strain evidence="11">WkB273</strain>
    </source>
</reference>
<dbReference type="InterPro" id="IPR034746">
    <property type="entry name" value="POTRA"/>
</dbReference>
<dbReference type="RefSeq" id="WP_100140384.1">
    <property type="nucleotide sequence ID" value="NZ_CP160326.2"/>
</dbReference>
<evidence type="ECO:0000256" key="6">
    <source>
        <dbReference type="ARBA" id="ARBA00022989"/>
    </source>
</evidence>
<dbReference type="EMBL" id="MEIL01000019">
    <property type="protein sequence ID" value="PIT40628.1"/>
    <property type="molecule type" value="Genomic_DNA"/>
</dbReference>
<feature type="domain" description="POTRA" evidence="10">
    <location>
        <begin position="39"/>
        <end position="108"/>
    </location>
</feature>
<dbReference type="Proteomes" id="UP000230202">
    <property type="component" value="Unassembled WGS sequence"/>
</dbReference>
<keyword evidence="8 9" id="KW-0131">Cell cycle</keyword>
<keyword evidence="5 9" id="KW-0812">Transmembrane</keyword>
<evidence type="ECO:0000256" key="1">
    <source>
        <dbReference type="ARBA" id="ARBA00004370"/>
    </source>
</evidence>
<dbReference type="GO" id="GO:0005886">
    <property type="term" value="C:plasma membrane"/>
    <property type="evidence" value="ECO:0007669"/>
    <property type="project" value="UniProtKB-SubCell"/>
</dbReference>
<dbReference type="PROSITE" id="PS51779">
    <property type="entry name" value="POTRA"/>
    <property type="match status" value="1"/>
</dbReference>
<dbReference type="InterPro" id="IPR045335">
    <property type="entry name" value="FtsQ_C_sf"/>
</dbReference>
<comment type="function">
    <text evidence="9">Essential cell division protein. May link together the upstream cell division proteins, which are predominantly cytoplasmic, with the downstream cell division proteins, which are predominantly periplasmic. May control correct divisome assembly.</text>
</comment>
<evidence type="ECO:0000256" key="2">
    <source>
        <dbReference type="ARBA" id="ARBA00022475"/>
    </source>
</evidence>
<keyword evidence="2 9" id="KW-1003">Cell membrane</keyword>
<dbReference type="Gene3D" id="3.10.20.310">
    <property type="entry name" value="membrane protein fhac"/>
    <property type="match status" value="1"/>
</dbReference>
<evidence type="ECO:0000259" key="10">
    <source>
        <dbReference type="PROSITE" id="PS51779"/>
    </source>
</evidence>
<dbReference type="GO" id="GO:0090529">
    <property type="term" value="P:cell septum assembly"/>
    <property type="evidence" value="ECO:0007669"/>
    <property type="project" value="InterPro"/>
</dbReference>
<dbReference type="InterPro" id="IPR026579">
    <property type="entry name" value="FtsQ"/>
</dbReference>